<keyword evidence="1" id="KW-1133">Transmembrane helix</keyword>
<dbReference type="Proteomes" id="UP001596145">
    <property type="component" value="Unassembled WGS sequence"/>
</dbReference>
<protein>
    <recommendedName>
        <fullName evidence="4">YrhK domain-containing protein</fullName>
    </recommendedName>
</protein>
<organism evidence="2 3">
    <name type="scientific">Halorubrum glutamatedens</name>
    <dbReference type="NCBI Taxonomy" id="2707018"/>
    <lineage>
        <taxon>Archaea</taxon>
        <taxon>Methanobacteriati</taxon>
        <taxon>Methanobacteriota</taxon>
        <taxon>Stenosarchaea group</taxon>
        <taxon>Halobacteria</taxon>
        <taxon>Halobacteriales</taxon>
        <taxon>Haloferacaceae</taxon>
        <taxon>Halorubrum</taxon>
    </lineage>
</organism>
<keyword evidence="3" id="KW-1185">Reference proteome</keyword>
<evidence type="ECO:0000313" key="2">
    <source>
        <dbReference type="EMBL" id="MFC5133611.1"/>
    </source>
</evidence>
<sequence length="75" mass="8281">MTNALLSRLGDYYDPDPRATVVCLFGSAFTLAMMLPIAELANPYHAFGVFGTTLALFGSIVMLVDHWRRRGMPSD</sequence>
<comment type="caution">
    <text evidence="2">The sequence shown here is derived from an EMBL/GenBank/DDBJ whole genome shotgun (WGS) entry which is preliminary data.</text>
</comment>
<name>A0ABD5QNL9_9EURY</name>
<dbReference type="AlphaFoldDB" id="A0ABD5QNL9"/>
<proteinExistence type="predicted"/>
<evidence type="ECO:0000256" key="1">
    <source>
        <dbReference type="SAM" id="Phobius"/>
    </source>
</evidence>
<dbReference type="EMBL" id="JBHSKV010000002">
    <property type="protein sequence ID" value="MFC5133611.1"/>
    <property type="molecule type" value="Genomic_DNA"/>
</dbReference>
<keyword evidence="1" id="KW-0812">Transmembrane</keyword>
<accession>A0ABD5QNL9</accession>
<gene>
    <name evidence="2" type="ORF">ACFPJA_02550</name>
</gene>
<feature type="transmembrane region" description="Helical" evidence="1">
    <location>
        <begin position="21"/>
        <end position="38"/>
    </location>
</feature>
<evidence type="ECO:0008006" key="4">
    <source>
        <dbReference type="Google" id="ProtNLM"/>
    </source>
</evidence>
<dbReference type="RefSeq" id="WP_122105641.1">
    <property type="nucleotide sequence ID" value="NZ_JBHSKV010000002.1"/>
</dbReference>
<keyword evidence="1" id="KW-0472">Membrane</keyword>
<reference evidence="2 3" key="1">
    <citation type="journal article" date="2019" name="Int. J. Syst. Evol. Microbiol.">
        <title>The Global Catalogue of Microorganisms (GCM) 10K type strain sequencing project: providing services to taxonomists for standard genome sequencing and annotation.</title>
        <authorList>
            <consortium name="The Broad Institute Genomics Platform"/>
            <consortium name="The Broad Institute Genome Sequencing Center for Infectious Disease"/>
            <person name="Wu L."/>
            <person name="Ma J."/>
        </authorList>
    </citation>
    <scope>NUCLEOTIDE SEQUENCE [LARGE SCALE GENOMIC DNA]</scope>
    <source>
        <strain evidence="2 3">CGMCC 1.16026</strain>
    </source>
</reference>
<feature type="transmembrane region" description="Helical" evidence="1">
    <location>
        <begin position="44"/>
        <end position="64"/>
    </location>
</feature>
<evidence type="ECO:0000313" key="3">
    <source>
        <dbReference type="Proteomes" id="UP001596145"/>
    </source>
</evidence>